<gene>
    <name evidence="1" type="ORF">BN59_01146</name>
</gene>
<name>A0A078KR22_9GAMM</name>
<reference evidence="1 2" key="1">
    <citation type="submission" date="2014-06" db="EMBL/GenBank/DDBJ databases">
        <authorList>
            <person name="Urmite Genomes Urmite Genomes"/>
        </authorList>
    </citation>
    <scope>NUCLEOTIDE SEQUENCE [LARGE SCALE GENOMIC DNA]</scope>
</reference>
<keyword evidence="2" id="KW-1185">Reference proteome</keyword>
<dbReference type="eggNOG" id="ENOG5031PTA">
    <property type="taxonomic scope" value="Bacteria"/>
</dbReference>
<organism evidence="1 2">
    <name type="scientific">Legionella massiliensis</name>
    <dbReference type="NCBI Taxonomy" id="1034943"/>
    <lineage>
        <taxon>Bacteria</taxon>
        <taxon>Pseudomonadati</taxon>
        <taxon>Pseudomonadota</taxon>
        <taxon>Gammaproteobacteria</taxon>
        <taxon>Legionellales</taxon>
        <taxon>Legionellaceae</taxon>
        <taxon>Legionella</taxon>
    </lineage>
</organism>
<dbReference type="Proteomes" id="UP000044071">
    <property type="component" value="Unassembled WGS sequence"/>
</dbReference>
<dbReference type="AlphaFoldDB" id="A0A078KR22"/>
<accession>A0A078KR22</accession>
<dbReference type="OrthoDB" id="5634016at2"/>
<dbReference type="EMBL" id="CCSB01000001">
    <property type="protein sequence ID" value="CDZ76870.1"/>
    <property type="molecule type" value="Genomic_DNA"/>
</dbReference>
<evidence type="ECO:0000313" key="1">
    <source>
        <dbReference type="EMBL" id="CDZ76870.1"/>
    </source>
</evidence>
<sequence length="387" mass="43876">MPKEYTQITNTVRIWNAFLERMKRKNQGFFGDLAGYYFLDKFFKSLQLSDNMSPSDLVNALRLLESIPIKTKSTIAPMAQNLGKNRYRTLQAFDMAAKHVRLGFYVTENSWLHRFLIENHQMLLSNYERAYLHAQGELPFSEVDYNQKQISESQAFYDMETTSQATELPDKSTIMNDLKRKGVTIYNAEICLGNNNNPRDPMAIKSIEGFAGDSIDEPNSRANKIFNFGGQFLEAVMLQEFTNTTQFADSEISGIERGAVKGHINWTKTPDTGEIYAQITMKVLSCSYADQQNIFAPQKIYAIASDGCSLIEVDDEALGTVLQRCSAEVLGKTEGNVVPICEMNATVKLVPDGMDGYKLQVDQFHTQYFTPDLVSTKAYKFNYDFSM</sequence>
<protein>
    <submittedName>
        <fullName evidence="1">Uncharacterized protein</fullName>
    </submittedName>
</protein>
<dbReference type="RefSeq" id="WP_043873302.1">
    <property type="nucleotide sequence ID" value="NZ_CCVW01000001.1"/>
</dbReference>
<evidence type="ECO:0000313" key="2">
    <source>
        <dbReference type="Proteomes" id="UP000044071"/>
    </source>
</evidence>
<proteinExistence type="predicted"/>